<keyword evidence="2" id="KW-1185">Reference proteome</keyword>
<dbReference type="EMBL" id="UIHC01000098">
    <property type="protein sequence ID" value="SUZ33968.1"/>
    <property type="molecule type" value="Genomic_DNA"/>
</dbReference>
<accession>A0A3B0MKA0</accession>
<dbReference type="RefSeq" id="WP_121097363.1">
    <property type="nucleotide sequence ID" value="NZ_UIHC01000098.1"/>
</dbReference>
<name>A0A3B0MKA0_9RHOB</name>
<organism evidence="1 2">
    <name type="scientific">Roseinatronobacter ekhonensis</name>
    <dbReference type="NCBI Taxonomy" id="254356"/>
    <lineage>
        <taxon>Bacteria</taxon>
        <taxon>Pseudomonadati</taxon>
        <taxon>Pseudomonadota</taxon>
        <taxon>Alphaproteobacteria</taxon>
        <taxon>Rhodobacterales</taxon>
        <taxon>Paracoccaceae</taxon>
        <taxon>Roseinatronobacter</taxon>
    </lineage>
</organism>
<dbReference type="AlphaFoldDB" id="A0A3B0MKA0"/>
<evidence type="ECO:0000313" key="1">
    <source>
        <dbReference type="EMBL" id="SUZ33968.1"/>
    </source>
</evidence>
<proteinExistence type="predicted"/>
<dbReference type="Proteomes" id="UP000272908">
    <property type="component" value="Unassembled WGS sequence"/>
</dbReference>
<gene>
    <name evidence="1" type="ORF">ROE7235_03749</name>
</gene>
<reference evidence="2" key="1">
    <citation type="submission" date="2018-08" db="EMBL/GenBank/DDBJ databases">
        <authorList>
            <person name="Rodrigo-Torres L."/>
            <person name="Arahal R. D."/>
            <person name="Lucena T."/>
        </authorList>
    </citation>
    <scope>NUCLEOTIDE SEQUENCE [LARGE SCALE GENOMIC DNA]</scope>
    <source>
        <strain evidence="2">CECT 7235</strain>
    </source>
</reference>
<sequence length="131" mass="13713">MTQTTLTAICPEAMISDANNWAMIALDGLVHCATFDPPTYQREGSRFAVASFLVAPGWLDRATGTLTRPAWDVGHNRINETGANRASDALVTHEGTAGAPLAMPGTLLLILGVDARAALAATGLVQIPSEI</sequence>
<dbReference type="OrthoDB" id="7866420at2"/>
<evidence type="ECO:0000313" key="2">
    <source>
        <dbReference type="Proteomes" id="UP000272908"/>
    </source>
</evidence>
<protein>
    <submittedName>
        <fullName evidence="1">Uncharacterized protein</fullName>
    </submittedName>
</protein>